<keyword evidence="4" id="KW-0378">Hydrolase</keyword>
<evidence type="ECO:0000256" key="6">
    <source>
        <dbReference type="PIRSR" id="PIRSR028757-1"/>
    </source>
</evidence>
<evidence type="ECO:0000259" key="7">
    <source>
        <dbReference type="Pfam" id="PF02016"/>
    </source>
</evidence>
<dbReference type="Pfam" id="PF02016">
    <property type="entry name" value="Peptidase_S66"/>
    <property type="match status" value="1"/>
</dbReference>
<reference evidence="9 10" key="1">
    <citation type="submission" date="2017-07" db="EMBL/GenBank/DDBJ databases">
        <title>Isolation and whole genome analysis of endospore-forming bacteria from heroin.</title>
        <authorList>
            <person name="Kalinowski J."/>
            <person name="Ahrens B."/>
            <person name="Al-Dilaimi A."/>
            <person name="Winkler A."/>
            <person name="Wibberg D."/>
            <person name="Schleenbecker U."/>
            <person name="Ruckert C."/>
            <person name="Wolfel R."/>
            <person name="Grass G."/>
        </authorList>
    </citation>
    <scope>NUCLEOTIDE SEQUENCE [LARGE SCALE GENOMIC DNA]</scope>
    <source>
        <strain evidence="9 10">7539</strain>
    </source>
</reference>
<dbReference type="InterPro" id="IPR027478">
    <property type="entry name" value="LdcA_N"/>
</dbReference>
<evidence type="ECO:0000256" key="5">
    <source>
        <dbReference type="ARBA" id="ARBA00022825"/>
    </source>
</evidence>
<comment type="caution">
    <text evidence="9">The sequence shown here is derived from an EMBL/GenBank/DDBJ whole genome shotgun (WGS) entry which is preliminary data.</text>
</comment>
<dbReference type="SUPFAM" id="SSF52317">
    <property type="entry name" value="Class I glutamine amidotransferase-like"/>
    <property type="match status" value="1"/>
</dbReference>
<dbReference type="Pfam" id="PF17676">
    <property type="entry name" value="Peptidase_S66C"/>
    <property type="match status" value="1"/>
</dbReference>
<keyword evidence="3" id="KW-0645">Protease</keyword>
<feature type="active site" description="Charge relay system" evidence="6">
    <location>
        <position position="209"/>
    </location>
</feature>
<dbReference type="CDD" id="cd07025">
    <property type="entry name" value="Peptidase_S66"/>
    <property type="match status" value="1"/>
</dbReference>
<proteinExistence type="inferred from homology"/>
<evidence type="ECO:0000256" key="1">
    <source>
        <dbReference type="ARBA" id="ARBA00010233"/>
    </source>
</evidence>
<keyword evidence="2 9" id="KW-0121">Carboxypeptidase</keyword>
<dbReference type="PANTHER" id="PTHR30237:SF2">
    <property type="entry name" value="MUREIN TETRAPEPTIDE CARBOXYPEPTIDASE"/>
    <property type="match status" value="1"/>
</dbReference>
<evidence type="ECO:0000256" key="3">
    <source>
        <dbReference type="ARBA" id="ARBA00022670"/>
    </source>
</evidence>
<dbReference type="GO" id="GO:0006508">
    <property type="term" value="P:proteolysis"/>
    <property type="evidence" value="ECO:0007669"/>
    <property type="project" value="UniProtKB-KW"/>
</dbReference>
<dbReference type="PANTHER" id="PTHR30237">
    <property type="entry name" value="MURAMOYLTETRAPEPTIDE CARBOXYPEPTIDASE"/>
    <property type="match status" value="1"/>
</dbReference>
<dbReference type="OMA" id="EFKLVMG"/>
<dbReference type="AlphaFoldDB" id="A0A268NZ56"/>
<dbReference type="GO" id="GO:0008236">
    <property type="term" value="F:serine-type peptidase activity"/>
    <property type="evidence" value="ECO:0007669"/>
    <property type="project" value="UniProtKB-KW"/>
</dbReference>
<gene>
    <name evidence="9" type="ORF">CHH72_13795</name>
</gene>
<dbReference type="Gene3D" id="3.40.50.10740">
    <property type="entry name" value="Class I glutamine amidotransferase-like"/>
    <property type="match status" value="1"/>
</dbReference>
<feature type="domain" description="LD-carboxypeptidase C-terminal" evidence="8">
    <location>
        <begin position="178"/>
        <end position="294"/>
    </location>
</feature>
<dbReference type="InterPro" id="IPR029062">
    <property type="entry name" value="Class_I_gatase-like"/>
</dbReference>
<feature type="domain" description="LD-carboxypeptidase N-terminal" evidence="7">
    <location>
        <begin position="15"/>
        <end position="131"/>
    </location>
</feature>
<accession>A0A268NZ56</accession>
<evidence type="ECO:0000256" key="4">
    <source>
        <dbReference type="ARBA" id="ARBA00022801"/>
    </source>
</evidence>
<dbReference type="SUPFAM" id="SSF141986">
    <property type="entry name" value="LD-carboxypeptidase A C-terminal domain-like"/>
    <property type="match status" value="1"/>
</dbReference>
<evidence type="ECO:0000256" key="2">
    <source>
        <dbReference type="ARBA" id="ARBA00022645"/>
    </source>
</evidence>
<keyword evidence="5" id="KW-0720">Serine protease</keyword>
<dbReference type="InterPro" id="IPR003507">
    <property type="entry name" value="S66_fam"/>
</dbReference>
<protein>
    <submittedName>
        <fullName evidence="9">LD-carboxypeptidase</fullName>
    </submittedName>
</protein>
<dbReference type="PIRSF" id="PIRSF028757">
    <property type="entry name" value="LD-carboxypeptidase"/>
    <property type="match status" value="1"/>
</dbReference>
<feature type="active site" description="Charge relay system" evidence="6">
    <location>
        <position position="279"/>
    </location>
</feature>
<dbReference type="Proteomes" id="UP000216207">
    <property type="component" value="Unassembled WGS sequence"/>
</dbReference>
<organism evidence="9 10">
    <name type="scientific">Shouchella clausii</name>
    <name type="common">Alkalihalobacillus clausii</name>
    <dbReference type="NCBI Taxonomy" id="79880"/>
    <lineage>
        <taxon>Bacteria</taxon>
        <taxon>Bacillati</taxon>
        <taxon>Bacillota</taxon>
        <taxon>Bacilli</taxon>
        <taxon>Bacillales</taxon>
        <taxon>Bacillaceae</taxon>
        <taxon>Shouchella</taxon>
    </lineage>
</organism>
<dbReference type="EMBL" id="NPCC01000017">
    <property type="protein sequence ID" value="PAE88345.1"/>
    <property type="molecule type" value="Genomic_DNA"/>
</dbReference>
<evidence type="ECO:0000313" key="10">
    <source>
        <dbReference type="Proteomes" id="UP000216207"/>
    </source>
</evidence>
<dbReference type="InterPro" id="IPR027461">
    <property type="entry name" value="Carboxypeptidase_A_C_sf"/>
</dbReference>
<sequence length="312" mass="33866">MEAILPKALKKGDVIGVVAPASPPDLARIEKAKSLYEEMGLQVLLAPSVGKRHGYLGGTDAERVADLEAMFANEDVRGVFCACGGYGTPRIVDRLNYKLIAEHPKVFWGYSDITCLHVAIHQQTGLVTFHGPMLSSDLGNSELEGATLAGLSQIMAPRQQVFEQTRQPLRVLAQGMATGKLVGGNLTLLASMIGTPYEIDTKDALLFIEEIEEEPYRIDRMLNQLRLAGKLDDAAGFVIGNFNGCEPKKRQHSFTLQEVLDEYFSASGKPCISGFQIGHCSPALSVPYGAMAVLDTERKRFVVEAGVRGEGQ</sequence>
<dbReference type="InterPro" id="IPR040921">
    <property type="entry name" value="Peptidase_S66C"/>
</dbReference>
<dbReference type="RefSeq" id="WP_011245636.1">
    <property type="nucleotide sequence ID" value="NZ_BOQQ01000007.1"/>
</dbReference>
<evidence type="ECO:0000313" key="9">
    <source>
        <dbReference type="EMBL" id="PAE88345.1"/>
    </source>
</evidence>
<comment type="similarity">
    <text evidence="1">Belongs to the peptidase S66 family.</text>
</comment>
<feature type="active site" description="Nucleophile" evidence="6">
    <location>
        <position position="111"/>
    </location>
</feature>
<dbReference type="GO" id="GO:0004180">
    <property type="term" value="F:carboxypeptidase activity"/>
    <property type="evidence" value="ECO:0007669"/>
    <property type="project" value="UniProtKB-KW"/>
</dbReference>
<dbReference type="InterPro" id="IPR040449">
    <property type="entry name" value="Peptidase_S66_N"/>
</dbReference>
<dbReference type="Gene3D" id="3.50.30.60">
    <property type="entry name" value="LD-carboxypeptidase A C-terminal domain-like"/>
    <property type="match status" value="1"/>
</dbReference>
<name>A0A268NZ56_SHOCL</name>
<evidence type="ECO:0000259" key="8">
    <source>
        <dbReference type="Pfam" id="PF17676"/>
    </source>
</evidence>